<proteinExistence type="predicted"/>
<feature type="region of interest" description="Disordered" evidence="1">
    <location>
        <begin position="1"/>
        <end position="34"/>
    </location>
</feature>
<evidence type="ECO:0000313" key="3">
    <source>
        <dbReference type="Proteomes" id="UP000054477"/>
    </source>
</evidence>
<gene>
    <name evidence="2" type="ORF">K443DRAFT_672948</name>
</gene>
<organism evidence="2 3">
    <name type="scientific">Laccaria amethystina LaAM-08-1</name>
    <dbReference type="NCBI Taxonomy" id="1095629"/>
    <lineage>
        <taxon>Eukaryota</taxon>
        <taxon>Fungi</taxon>
        <taxon>Dikarya</taxon>
        <taxon>Basidiomycota</taxon>
        <taxon>Agaricomycotina</taxon>
        <taxon>Agaricomycetes</taxon>
        <taxon>Agaricomycetidae</taxon>
        <taxon>Agaricales</taxon>
        <taxon>Agaricineae</taxon>
        <taxon>Hydnangiaceae</taxon>
        <taxon>Laccaria</taxon>
    </lineage>
</organism>
<evidence type="ECO:0000256" key="1">
    <source>
        <dbReference type="SAM" id="MobiDB-lite"/>
    </source>
</evidence>
<dbReference type="Proteomes" id="UP000054477">
    <property type="component" value="Unassembled WGS sequence"/>
</dbReference>
<reference evidence="2 3" key="1">
    <citation type="submission" date="2014-04" db="EMBL/GenBank/DDBJ databases">
        <authorList>
            <consortium name="DOE Joint Genome Institute"/>
            <person name="Kuo A."/>
            <person name="Kohler A."/>
            <person name="Nagy L.G."/>
            <person name="Floudas D."/>
            <person name="Copeland A."/>
            <person name="Barry K.W."/>
            <person name="Cichocki N."/>
            <person name="Veneault-Fourrey C."/>
            <person name="LaButti K."/>
            <person name="Lindquist E.A."/>
            <person name="Lipzen A."/>
            <person name="Lundell T."/>
            <person name="Morin E."/>
            <person name="Murat C."/>
            <person name="Sun H."/>
            <person name="Tunlid A."/>
            <person name="Henrissat B."/>
            <person name="Grigoriev I.V."/>
            <person name="Hibbett D.S."/>
            <person name="Martin F."/>
            <person name="Nordberg H.P."/>
            <person name="Cantor M.N."/>
            <person name="Hua S.X."/>
        </authorList>
    </citation>
    <scope>NUCLEOTIDE SEQUENCE [LARGE SCALE GENOMIC DNA]</scope>
    <source>
        <strain evidence="2 3">LaAM-08-1</strain>
    </source>
</reference>
<dbReference type="AlphaFoldDB" id="A0A0C9XSZ7"/>
<sequence length="65" mass="7310">MINLPLRSRRSRSSFSAQCRHPPKAIEGPGSIRDEATGPAWHSFLICQWNVQLDKAVVVVIPMPR</sequence>
<protein>
    <submittedName>
        <fullName evidence="2">Uncharacterized protein</fullName>
    </submittedName>
</protein>
<dbReference type="EMBL" id="KN838544">
    <property type="protein sequence ID" value="KIK08066.1"/>
    <property type="molecule type" value="Genomic_DNA"/>
</dbReference>
<name>A0A0C9XSZ7_9AGAR</name>
<evidence type="ECO:0000313" key="2">
    <source>
        <dbReference type="EMBL" id="KIK08066.1"/>
    </source>
</evidence>
<accession>A0A0C9XSZ7</accession>
<dbReference type="HOGENOM" id="CLU_2850085_0_0_1"/>
<keyword evidence="3" id="KW-1185">Reference proteome</keyword>
<reference evidence="3" key="2">
    <citation type="submission" date="2015-01" db="EMBL/GenBank/DDBJ databases">
        <title>Evolutionary Origins and Diversification of the Mycorrhizal Mutualists.</title>
        <authorList>
            <consortium name="DOE Joint Genome Institute"/>
            <consortium name="Mycorrhizal Genomics Consortium"/>
            <person name="Kohler A."/>
            <person name="Kuo A."/>
            <person name="Nagy L.G."/>
            <person name="Floudas D."/>
            <person name="Copeland A."/>
            <person name="Barry K.W."/>
            <person name="Cichocki N."/>
            <person name="Veneault-Fourrey C."/>
            <person name="LaButti K."/>
            <person name="Lindquist E.A."/>
            <person name="Lipzen A."/>
            <person name="Lundell T."/>
            <person name="Morin E."/>
            <person name="Murat C."/>
            <person name="Riley R."/>
            <person name="Ohm R."/>
            <person name="Sun H."/>
            <person name="Tunlid A."/>
            <person name="Henrissat B."/>
            <person name="Grigoriev I.V."/>
            <person name="Hibbett D.S."/>
            <person name="Martin F."/>
        </authorList>
    </citation>
    <scope>NUCLEOTIDE SEQUENCE [LARGE SCALE GENOMIC DNA]</scope>
    <source>
        <strain evidence="3">LaAM-08-1</strain>
    </source>
</reference>